<feature type="domain" description="Virulence-associated protein E-like" evidence="2">
    <location>
        <begin position="457"/>
        <end position="674"/>
    </location>
</feature>
<feature type="region of interest" description="Disordered" evidence="1">
    <location>
        <begin position="738"/>
        <end position="768"/>
    </location>
</feature>
<organism evidence="4 5">
    <name type="scientific">Aquisphaera giovannonii</name>
    <dbReference type="NCBI Taxonomy" id="406548"/>
    <lineage>
        <taxon>Bacteria</taxon>
        <taxon>Pseudomonadati</taxon>
        <taxon>Planctomycetota</taxon>
        <taxon>Planctomycetia</taxon>
        <taxon>Isosphaerales</taxon>
        <taxon>Isosphaeraceae</taxon>
        <taxon>Aquisphaera</taxon>
    </lineage>
</organism>
<dbReference type="KEGG" id="agv:OJF2_51060"/>
<name>A0A5B9W769_9BACT</name>
<dbReference type="InterPro" id="IPR006171">
    <property type="entry name" value="TOPRIM_dom"/>
</dbReference>
<dbReference type="EC" id="2.7.7.-" evidence="4"/>
<keyword evidence="4" id="KW-0808">Transferase</keyword>
<dbReference type="Pfam" id="PF13362">
    <property type="entry name" value="Toprim_3"/>
    <property type="match status" value="1"/>
</dbReference>
<keyword evidence="4" id="KW-0548">Nucleotidyltransferase</keyword>
<dbReference type="PANTHER" id="PTHR34985">
    <property type="entry name" value="SLR0554 PROTEIN"/>
    <property type="match status" value="1"/>
</dbReference>
<dbReference type="InterPro" id="IPR007936">
    <property type="entry name" value="VapE-like_dom"/>
</dbReference>
<evidence type="ECO:0000256" key="1">
    <source>
        <dbReference type="SAM" id="MobiDB-lite"/>
    </source>
</evidence>
<dbReference type="EMBL" id="CP042997">
    <property type="protein sequence ID" value="QEH36522.1"/>
    <property type="molecule type" value="Genomic_DNA"/>
</dbReference>
<dbReference type="CDD" id="cd01029">
    <property type="entry name" value="TOPRIM_primases"/>
    <property type="match status" value="1"/>
</dbReference>
<reference evidence="4 5" key="1">
    <citation type="submission" date="2019-08" db="EMBL/GenBank/DDBJ databases">
        <title>Deep-cultivation of Planctomycetes and their phenomic and genomic characterization uncovers novel biology.</title>
        <authorList>
            <person name="Wiegand S."/>
            <person name="Jogler M."/>
            <person name="Boedeker C."/>
            <person name="Pinto D."/>
            <person name="Vollmers J."/>
            <person name="Rivas-Marin E."/>
            <person name="Kohn T."/>
            <person name="Peeters S.H."/>
            <person name="Heuer A."/>
            <person name="Rast P."/>
            <person name="Oberbeckmann S."/>
            <person name="Bunk B."/>
            <person name="Jeske O."/>
            <person name="Meyerdierks A."/>
            <person name="Storesund J.E."/>
            <person name="Kallscheuer N."/>
            <person name="Luecker S."/>
            <person name="Lage O.M."/>
            <person name="Pohl T."/>
            <person name="Merkel B.J."/>
            <person name="Hornburger P."/>
            <person name="Mueller R.-W."/>
            <person name="Bruemmer F."/>
            <person name="Labrenz M."/>
            <person name="Spormann A.M."/>
            <person name="Op den Camp H."/>
            <person name="Overmann J."/>
            <person name="Amann R."/>
            <person name="Jetten M.S.M."/>
            <person name="Mascher T."/>
            <person name="Medema M.H."/>
            <person name="Devos D.P."/>
            <person name="Kaster A.-K."/>
            <person name="Ovreas L."/>
            <person name="Rohde M."/>
            <person name="Galperin M.Y."/>
            <person name="Jogler C."/>
        </authorList>
    </citation>
    <scope>NUCLEOTIDE SEQUENCE [LARGE SCALE GENOMIC DNA]</scope>
    <source>
        <strain evidence="4 5">OJF2</strain>
    </source>
</reference>
<dbReference type="AlphaFoldDB" id="A0A5B9W769"/>
<dbReference type="RefSeq" id="WP_148596196.1">
    <property type="nucleotide sequence ID" value="NZ_CP042997.1"/>
</dbReference>
<sequence>MSDIISDFLSAIRQLGLTPPDRVITDAKIHRFRSGPEHGENGFYSLKILPAHKGGDIGFGLIGCWKRGLSEKWCSHEANSLTEHDRKAMEKAREEQKKAVAEAAEEAARKAKWIWGEAKTPNPDHPYLAAKQIDLHGLREYKGLLVVPIYRGGSLVSLQFIAPDGGKRFLSGGNVEGGYASISGGVEDRSRIVIAEGYATGASLHAATGLPIVVAFNAGNLVAVAKSIRAKYPGAEIVIGADNDQWTVIRGKPVNVGIEKAKLAADAVGGRASWPLFAEDDPERPTDWNDYYRRKGLERTVAAFFGVGTDPIWEGQEAPPPDLGDPPEFPQDRELVGSTAPHQTDWRTKLIPGKEVAEGHPFPFEGKSKTNAYLFLKNHLRFAGLLCYDEFADQVMLVREPPWGEAEFAPRAIRDDDFFMLAANLEYCDISVSKDTAADAAIRVAKEQAINPPREFLSRLNWDGKPRLDTWLTYYLGADDQPKEYLSLVGAKWLVGAVARVFRPGCKFDSVLILEGSQGLGKSMALRALSTFGGQDFFLDSVGDIRSKDTLMTMQGKLIVEIAELASFRKSENEEIKAFITRQVDVYRPPYGRTVLKRPRYFVLAASTNETDEGYLTDDTGNRRYWPVRCKGIDAEAVERDAMQLWAEAVVRYREGERTWLSREEAVVSAQEQNMRFVEDAWQDRIGHILRGEVAIRVDDVLNKLELKPKDINNMIKKRVKNSLRKLDWYETRRPGEGRVWRRGDGAPPAEGSQSEPGDLFTETVLEG</sequence>
<feature type="domain" description="Toprim" evidence="3">
    <location>
        <begin position="192"/>
        <end position="296"/>
    </location>
</feature>
<dbReference type="OrthoDB" id="123525at2"/>
<evidence type="ECO:0000259" key="3">
    <source>
        <dbReference type="Pfam" id="PF13362"/>
    </source>
</evidence>
<protein>
    <submittedName>
        <fullName evidence="4">DNA primase TraC</fullName>
        <ecNumber evidence="4">2.7.7.-</ecNumber>
    </submittedName>
</protein>
<proteinExistence type="predicted"/>
<dbReference type="PANTHER" id="PTHR34985:SF1">
    <property type="entry name" value="SLR0554 PROTEIN"/>
    <property type="match status" value="1"/>
</dbReference>
<dbReference type="Pfam" id="PF05272">
    <property type="entry name" value="VapE-like_dom"/>
    <property type="match status" value="1"/>
</dbReference>
<evidence type="ECO:0000259" key="2">
    <source>
        <dbReference type="Pfam" id="PF05272"/>
    </source>
</evidence>
<evidence type="ECO:0000313" key="5">
    <source>
        <dbReference type="Proteomes" id="UP000324233"/>
    </source>
</evidence>
<evidence type="ECO:0000313" key="4">
    <source>
        <dbReference type="EMBL" id="QEH36522.1"/>
    </source>
</evidence>
<keyword evidence="5" id="KW-1185">Reference proteome</keyword>
<gene>
    <name evidence="4" type="primary">traC</name>
    <name evidence="4" type="ORF">OJF2_51060</name>
</gene>
<accession>A0A5B9W769</accession>
<dbReference type="GO" id="GO:0016779">
    <property type="term" value="F:nucleotidyltransferase activity"/>
    <property type="evidence" value="ECO:0007669"/>
    <property type="project" value="UniProtKB-KW"/>
</dbReference>
<dbReference type="Proteomes" id="UP000324233">
    <property type="component" value="Chromosome"/>
</dbReference>
<dbReference type="InterPro" id="IPR034154">
    <property type="entry name" value="TOPRIM_DnaG/twinkle"/>
</dbReference>